<gene>
    <name evidence="1" type="ORF">GCK32_017222</name>
</gene>
<comment type="caution">
    <text evidence="1">The sequence shown here is derived from an EMBL/GenBank/DDBJ whole genome shotgun (WGS) entry which is preliminary data.</text>
</comment>
<proteinExistence type="predicted"/>
<protein>
    <submittedName>
        <fullName evidence="1">Uncharacterized protein</fullName>
    </submittedName>
</protein>
<dbReference type="AlphaFoldDB" id="A0AAN8EQP4"/>
<sequence length="111" mass="12454">MIRRGSRKFIDNTLTTLTNETLNVAAIFDGVSGEGKSRRRRIGSDGVWDQDTQGSRIGETSQYFPFKFANGIYQSMGVSHRISLTIVKFQLQISNKIKSQSLLFHVALEGQ</sequence>
<reference evidence="1 2" key="1">
    <citation type="submission" date="2019-10" db="EMBL/GenBank/DDBJ databases">
        <title>Assembly and Annotation for the nematode Trichostrongylus colubriformis.</title>
        <authorList>
            <person name="Martin J."/>
        </authorList>
    </citation>
    <scope>NUCLEOTIDE SEQUENCE [LARGE SCALE GENOMIC DNA]</scope>
    <source>
        <strain evidence="1">G859</strain>
        <tissue evidence="1">Whole worm</tissue>
    </source>
</reference>
<dbReference type="EMBL" id="WIXE01023886">
    <property type="protein sequence ID" value="KAK5966096.1"/>
    <property type="molecule type" value="Genomic_DNA"/>
</dbReference>
<evidence type="ECO:0000313" key="2">
    <source>
        <dbReference type="Proteomes" id="UP001331761"/>
    </source>
</evidence>
<organism evidence="1 2">
    <name type="scientific">Trichostrongylus colubriformis</name>
    <name type="common">Black scour worm</name>
    <dbReference type="NCBI Taxonomy" id="6319"/>
    <lineage>
        <taxon>Eukaryota</taxon>
        <taxon>Metazoa</taxon>
        <taxon>Ecdysozoa</taxon>
        <taxon>Nematoda</taxon>
        <taxon>Chromadorea</taxon>
        <taxon>Rhabditida</taxon>
        <taxon>Rhabditina</taxon>
        <taxon>Rhabditomorpha</taxon>
        <taxon>Strongyloidea</taxon>
        <taxon>Trichostrongylidae</taxon>
        <taxon>Trichostrongylus</taxon>
    </lineage>
</organism>
<evidence type="ECO:0000313" key="1">
    <source>
        <dbReference type="EMBL" id="KAK5966096.1"/>
    </source>
</evidence>
<accession>A0AAN8EQP4</accession>
<dbReference type="Proteomes" id="UP001331761">
    <property type="component" value="Unassembled WGS sequence"/>
</dbReference>
<name>A0AAN8EQP4_TRICO</name>
<keyword evidence="2" id="KW-1185">Reference proteome</keyword>